<evidence type="ECO:0000313" key="1">
    <source>
        <dbReference type="EMBL" id="RPB27308.1"/>
    </source>
</evidence>
<proteinExistence type="predicted"/>
<dbReference type="OrthoDB" id="5449798at2759"/>
<dbReference type="Proteomes" id="UP000267821">
    <property type="component" value="Unassembled WGS sequence"/>
</dbReference>
<dbReference type="InParanoid" id="A0A3N4M047"/>
<gene>
    <name evidence="1" type="ORF">L211DRAFT_834169</name>
</gene>
<protein>
    <submittedName>
        <fullName evidence="1">Uncharacterized protein</fullName>
    </submittedName>
</protein>
<dbReference type="AlphaFoldDB" id="A0A3N4M047"/>
<sequence length="72" mass="8428">MATFIAMESSRKIYNCNRSISDITNHAYQHKRRKLHKSMKSPRYLAMVGIQNLLARVTTHCSPMYLRFHCGL</sequence>
<organism evidence="1 2">
    <name type="scientific">Terfezia boudieri ATCC MYA-4762</name>
    <dbReference type="NCBI Taxonomy" id="1051890"/>
    <lineage>
        <taxon>Eukaryota</taxon>
        <taxon>Fungi</taxon>
        <taxon>Dikarya</taxon>
        <taxon>Ascomycota</taxon>
        <taxon>Pezizomycotina</taxon>
        <taxon>Pezizomycetes</taxon>
        <taxon>Pezizales</taxon>
        <taxon>Pezizaceae</taxon>
        <taxon>Terfezia</taxon>
    </lineage>
</organism>
<accession>A0A3N4M047</accession>
<reference evidence="1 2" key="1">
    <citation type="journal article" date="2018" name="Nat. Ecol. Evol.">
        <title>Pezizomycetes genomes reveal the molecular basis of ectomycorrhizal truffle lifestyle.</title>
        <authorList>
            <person name="Murat C."/>
            <person name="Payen T."/>
            <person name="Noel B."/>
            <person name="Kuo A."/>
            <person name="Morin E."/>
            <person name="Chen J."/>
            <person name="Kohler A."/>
            <person name="Krizsan K."/>
            <person name="Balestrini R."/>
            <person name="Da Silva C."/>
            <person name="Montanini B."/>
            <person name="Hainaut M."/>
            <person name="Levati E."/>
            <person name="Barry K.W."/>
            <person name="Belfiori B."/>
            <person name="Cichocki N."/>
            <person name="Clum A."/>
            <person name="Dockter R.B."/>
            <person name="Fauchery L."/>
            <person name="Guy J."/>
            <person name="Iotti M."/>
            <person name="Le Tacon F."/>
            <person name="Lindquist E.A."/>
            <person name="Lipzen A."/>
            <person name="Malagnac F."/>
            <person name="Mello A."/>
            <person name="Molinier V."/>
            <person name="Miyauchi S."/>
            <person name="Poulain J."/>
            <person name="Riccioni C."/>
            <person name="Rubini A."/>
            <person name="Sitrit Y."/>
            <person name="Splivallo R."/>
            <person name="Traeger S."/>
            <person name="Wang M."/>
            <person name="Zifcakova L."/>
            <person name="Wipf D."/>
            <person name="Zambonelli A."/>
            <person name="Paolocci F."/>
            <person name="Nowrousian M."/>
            <person name="Ottonello S."/>
            <person name="Baldrian P."/>
            <person name="Spatafora J.W."/>
            <person name="Henrissat B."/>
            <person name="Nagy L.G."/>
            <person name="Aury J.M."/>
            <person name="Wincker P."/>
            <person name="Grigoriev I.V."/>
            <person name="Bonfante P."/>
            <person name="Martin F.M."/>
        </authorList>
    </citation>
    <scope>NUCLEOTIDE SEQUENCE [LARGE SCALE GENOMIC DNA]</scope>
    <source>
        <strain evidence="1 2">ATCC MYA-4762</strain>
    </source>
</reference>
<name>A0A3N4M047_9PEZI</name>
<dbReference type="EMBL" id="ML121531">
    <property type="protein sequence ID" value="RPB27308.1"/>
    <property type="molecule type" value="Genomic_DNA"/>
</dbReference>
<keyword evidence="2" id="KW-1185">Reference proteome</keyword>
<evidence type="ECO:0000313" key="2">
    <source>
        <dbReference type="Proteomes" id="UP000267821"/>
    </source>
</evidence>